<accession>A0A3M7RBK9</accession>
<reference evidence="1 2" key="1">
    <citation type="journal article" date="2018" name="Sci. Rep.">
        <title>Genomic signatures of local adaptation to the degree of environmental predictability in rotifers.</title>
        <authorList>
            <person name="Franch-Gras L."/>
            <person name="Hahn C."/>
            <person name="Garcia-Roger E.M."/>
            <person name="Carmona M.J."/>
            <person name="Serra M."/>
            <person name="Gomez A."/>
        </authorList>
    </citation>
    <scope>NUCLEOTIDE SEQUENCE [LARGE SCALE GENOMIC DNA]</scope>
    <source>
        <strain evidence="1">HYR1</strain>
    </source>
</reference>
<protein>
    <submittedName>
        <fullName evidence="1">Uncharacterized protein</fullName>
    </submittedName>
</protein>
<organism evidence="1 2">
    <name type="scientific">Brachionus plicatilis</name>
    <name type="common">Marine rotifer</name>
    <name type="synonym">Brachionus muelleri</name>
    <dbReference type="NCBI Taxonomy" id="10195"/>
    <lineage>
        <taxon>Eukaryota</taxon>
        <taxon>Metazoa</taxon>
        <taxon>Spiralia</taxon>
        <taxon>Gnathifera</taxon>
        <taxon>Rotifera</taxon>
        <taxon>Eurotatoria</taxon>
        <taxon>Monogononta</taxon>
        <taxon>Pseudotrocha</taxon>
        <taxon>Ploima</taxon>
        <taxon>Brachionidae</taxon>
        <taxon>Brachionus</taxon>
    </lineage>
</organism>
<sequence>MLCDRLGNVLVSNQQYNLYSQKINIDPITRKKKAKIINYTYPLWLALGNTADRWRDCACRSHPPHLSLHSVQTRLNNR</sequence>
<dbReference type="AlphaFoldDB" id="A0A3M7RBK9"/>
<keyword evidence="2" id="KW-1185">Reference proteome</keyword>
<gene>
    <name evidence="1" type="ORF">BpHYR1_025529</name>
</gene>
<dbReference type="Proteomes" id="UP000276133">
    <property type="component" value="Unassembled WGS sequence"/>
</dbReference>
<proteinExistence type="predicted"/>
<name>A0A3M7RBK9_BRAPC</name>
<evidence type="ECO:0000313" key="1">
    <source>
        <dbReference type="EMBL" id="RNA20936.1"/>
    </source>
</evidence>
<comment type="caution">
    <text evidence="1">The sequence shown here is derived from an EMBL/GenBank/DDBJ whole genome shotgun (WGS) entry which is preliminary data.</text>
</comment>
<dbReference type="EMBL" id="REGN01003758">
    <property type="protein sequence ID" value="RNA20936.1"/>
    <property type="molecule type" value="Genomic_DNA"/>
</dbReference>
<evidence type="ECO:0000313" key="2">
    <source>
        <dbReference type="Proteomes" id="UP000276133"/>
    </source>
</evidence>